<evidence type="ECO:0000256" key="3">
    <source>
        <dbReference type="ARBA" id="ARBA00022692"/>
    </source>
</evidence>
<keyword evidence="5 10" id="KW-0297">G-protein coupled receptor</keyword>
<feature type="transmembrane region" description="Helical" evidence="12">
    <location>
        <begin position="91"/>
        <end position="110"/>
    </location>
</feature>
<evidence type="ECO:0000256" key="5">
    <source>
        <dbReference type="ARBA" id="ARBA00023040"/>
    </source>
</evidence>
<feature type="region of interest" description="Disordered" evidence="11">
    <location>
        <begin position="631"/>
        <end position="673"/>
    </location>
</feature>
<evidence type="ECO:0000256" key="4">
    <source>
        <dbReference type="ARBA" id="ARBA00022989"/>
    </source>
</evidence>
<evidence type="ECO:0000259" key="13">
    <source>
        <dbReference type="PROSITE" id="PS50262"/>
    </source>
</evidence>
<keyword evidence="2" id="KW-1003">Cell membrane</keyword>
<feature type="transmembrane region" description="Helical" evidence="12">
    <location>
        <begin position="171"/>
        <end position="195"/>
    </location>
</feature>
<dbReference type="FunFam" id="1.20.1070.10:FF:000523">
    <property type="entry name" value="5-hydroxytryptamine receptor 2B"/>
    <property type="match status" value="1"/>
</dbReference>
<evidence type="ECO:0000313" key="15">
    <source>
        <dbReference type="Proteomes" id="UP000663864"/>
    </source>
</evidence>
<feature type="compositionally biased region" description="Low complexity" evidence="11">
    <location>
        <begin position="283"/>
        <end position="309"/>
    </location>
</feature>
<comment type="caution">
    <text evidence="14">The sequence shown here is derived from an EMBL/GenBank/DDBJ whole genome shotgun (WGS) entry which is preliminary data.</text>
</comment>
<dbReference type="Pfam" id="PF00001">
    <property type="entry name" value="7tm_1"/>
    <property type="match status" value="2"/>
</dbReference>
<dbReference type="PANTHER" id="PTHR24248">
    <property type="entry name" value="ADRENERGIC RECEPTOR-RELATED G-PROTEIN COUPLED RECEPTOR"/>
    <property type="match status" value="1"/>
</dbReference>
<evidence type="ECO:0000256" key="1">
    <source>
        <dbReference type="ARBA" id="ARBA00004651"/>
    </source>
</evidence>
<dbReference type="Proteomes" id="UP000663864">
    <property type="component" value="Unassembled WGS sequence"/>
</dbReference>
<organism evidence="14 15">
    <name type="scientific">Rotaria sordida</name>
    <dbReference type="NCBI Taxonomy" id="392033"/>
    <lineage>
        <taxon>Eukaryota</taxon>
        <taxon>Metazoa</taxon>
        <taxon>Spiralia</taxon>
        <taxon>Gnathifera</taxon>
        <taxon>Rotifera</taxon>
        <taxon>Eurotatoria</taxon>
        <taxon>Bdelloidea</taxon>
        <taxon>Philodinida</taxon>
        <taxon>Philodinidae</taxon>
        <taxon>Rotaria</taxon>
    </lineage>
</organism>
<dbReference type="InterPro" id="IPR000276">
    <property type="entry name" value="GPCR_Rhodpsn"/>
</dbReference>
<dbReference type="InterPro" id="IPR017452">
    <property type="entry name" value="GPCR_Rhodpsn_7TM"/>
</dbReference>
<feature type="transmembrane region" description="Helical" evidence="12">
    <location>
        <begin position="788"/>
        <end position="812"/>
    </location>
</feature>
<comment type="similarity">
    <text evidence="10">Belongs to the G-protein coupled receptor 1 family.</text>
</comment>
<dbReference type="PRINTS" id="PR00237">
    <property type="entry name" value="GPCRRHODOPSN"/>
</dbReference>
<comment type="subcellular location">
    <subcellularLocation>
        <location evidence="1">Cell membrane</location>
        <topology evidence="1">Multi-pass membrane protein</topology>
    </subcellularLocation>
</comment>
<keyword evidence="6 12" id="KW-0472">Membrane</keyword>
<keyword evidence="7" id="KW-1015">Disulfide bond</keyword>
<feature type="region of interest" description="Disordered" evidence="11">
    <location>
        <begin position="281"/>
        <end position="309"/>
    </location>
</feature>
<feature type="transmembrane region" description="Helical" evidence="12">
    <location>
        <begin position="122"/>
        <end position="143"/>
    </location>
</feature>
<evidence type="ECO:0000256" key="10">
    <source>
        <dbReference type="RuleBase" id="RU000688"/>
    </source>
</evidence>
<dbReference type="PANTHER" id="PTHR24248:SF125">
    <property type="entry name" value="DOPAMINE D2-LIKE RECEPTOR"/>
    <property type="match status" value="1"/>
</dbReference>
<feature type="transmembrane region" description="Helical" evidence="12">
    <location>
        <begin position="56"/>
        <end position="79"/>
    </location>
</feature>
<reference evidence="14" key="1">
    <citation type="submission" date="2021-02" db="EMBL/GenBank/DDBJ databases">
        <authorList>
            <person name="Nowell W R."/>
        </authorList>
    </citation>
    <scope>NUCLEOTIDE SEQUENCE</scope>
</reference>
<feature type="transmembrane region" description="Helical" evidence="12">
    <location>
        <begin position="824"/>
        <end position="846"/>
    </location>
</feature>
<evidence type="ECO:0000256" key="2">
    <source>
        <dbReference type="ARBA" id="ARBA00022475"/>
    </source>
</evidence>
<dbReference type="PROSITE" id="PS50262">
    <property type="entry name" value="G_PROTEIN_RECEP_F1_2"/>
    <property type="match status" value="2"/>
</dbReference>
<evidence type="ECO:0000256" key="9">
    <source>
        <dbReference type="ARBA" id="ARBA00023224"/>
    </source>
</evidence>
<evidence type="ECO:0000256" key="11">
    <source>
        <dbReference type="SAM" id="MobiDB-lite"/>
    </source>
</evidence>
<dbReference type="GO" id="GO:0004930">
    <property type="term" value="F:G protein-coupled receptor activity"/>
    <property type="evidence" value="ECO:0007669"/>
    <property type="project" value="UniProtKB-KW"/>
</dbReference>
<keyword evidence="9 10" id="KW-0807">Transducer</keyword>
<keyword evidence="3 10" id="KW-0812">Transmembrane</keyword>
<name>A0A814NJ13_9BILA</name>
<feature type="domain" description="G-protein coupled receptors family 1 profile" evidence="13">
    <location>
        <begin position="781"/>
        <end position="843"/>
    </location>
</feature>
<dbReference type="PROSITE" id="PS00237">
    <property type="entry name" value="G_PROTEIN_RECEP_F1_1"/>
    <property type="match status" value="1"/>
</dbReference>
<proteinExistence type="inferred from homology"/>
<evidence type="ECO:0000256" key="12">
    <source>
        <dbReference type="SAM" id="Phobius"/>
    </source>
</evidence>
<dbReference type="Gene3D" id="1.20.1070.10">
    <property type="entry name" value="Rhodopsin 7-helix transmembrane proteins"/>
    <property type="match status" value="2"/>
</dbReference>
<feature type="transmembrane region" description="Helical" evidence="12">
    <location>
        <begin position="215"/>
        <end position="235"/>
    </location>
</feature>
<evidence type="ECO:0000256" key="6">
    <source>
        <dbReference type="ARBA" id="ARBA00023136"/>
    </source>
</evidence>
<dbReference type="EMBL" id="CAJNOT010000846">
    <property type="protein sequence ID" value="CAF1093662.1"/>
    <property type="molecule type" value="Genomic_DNA"/>
</dbReference>
<evidence type="ECO:0000256" key="7">
    <source>
        <dbReference type="ARBA" id="ARBA00023157"/>
    </source>
</evidence>
<dbReference type="SMART" id="SM01381">
    <property type="entry name" value="7TM_GPCR_Srsx"/>
    <property type="match status" value="1"/>
</dbReference>
<keyword evidence="4 12" id="KW-1133">Transmembrane helix</keyword>
<protein>
    <recommendedName>
        <fullName evidence="13">G-protein coupled receptors family 1 profile domain-containing protein</fullName>
    </recommendedName>
</protein>
<gene>
    <name evidence="14" type="ORF">ZHD862_LOCUS17224</name>
</gene>
<feature type="compositionally biased region" description="Low complexity" evidence="11">
    <location>
        <begin position="633"/>
        <end position="658"/>
    </location>
</feature>
<accession>A0A814NJ13</accession>
<evidence type="ECO:0000313" key="14">
    <source>
        <dbReference type="EMBL" id="CAF1093662.1"/>
    </source>
</evidence>
<dbReference type="GO" id="GO:0005886">
    <property type="term" value="C:plasma membrane"/>
    <property type="evidence" value="ECO:0007669"/>
    <property type="project" value="UniProtKB-SubCell"/>
</dbReference>
<sequence>MFNLNFSSSTSSSLTVVRHSLAEPSNSSSTAIRIVNEQNSTLFNTENFQPSIRIMWYRFLLVIIIFVTAAGNLLVCLAIARERKLQNTTNYFLMSLAIADCLVAILVMPMGMVSEVFGHFPLPHSACIIFATMDVLCCTSSIWHMSTMSMDRYFTIRFPFRYGRNKTRRIMFLKIVAVWAISAAVSSPIFVLGIVNEKNVLSEGICAPNNASFRIYGSIFAFYIPFIIMITTYALTMRSLRNVLVNKKKYNRERRQKQTFRPLAQIIHQYAEIAQGIRRTSSGKKQTIQKTTTTTNNNNNNNNNSDNNSILNKTLYTIKKATSLTDSRTSLFSINNTNINLQQDNNSKDMINEVNINNDPIHHNSQHLTISYIKPSGSRNRCYQQQILTMNTAMHRKENGIDMSTVYEITEYSKSTSSLNDISAVVSNNACRLSIVNNGQQISEQIDKIEQLENSNLIKSTINDTSTLEEEEPSSISDTDSKTDVHESVHMQIASPSFQQFALYHPTEPIFLKIPWKYCFEIIQYILQYYIFYFPYRLQPVSIEYSSNLNKKSLKVNQSTSVSSFYITPIKYHRTVSTQTTSFSNSDSPLINPTNVNEHGVYNASKQRKFRFNRSVLPSSSLLTNFFRHTPTSPVRSSGSSSKSSFSSGQRSSALSSSNQIRQPYPINHFSRMESELEPILTTDSRSRTSTSSCSFLHTPNRHESHIFTRYHKPLRRQYQYRSGYMISNSFKTRQQHQQFSSPTMTNSSDSSSMMYNYPSRLFSKIPSQQRINDEDIVAANERKALRVLMIIFCVFVTLWTPFFICTFISGICQRCHDKLSSTVWFSITWLGYSSSMANPFIYTIFSDVFRRAFINIIFCRSAESLISGRHSAKFSYQKDGGHHSINQRLSFRRSRNHDVSGASTPILHHRPTLPSGSDGKIYMNRCTSETFR</sequence>
<keyword evidence="8 10" id="KW-0675">Receptor</keyword>
<dbReference type="SUPFAM" id="SSF81321">
    <property type="entry name" value="Family A G protein-coupled receptor-like"/>
    <property type="match status" value="2"/>
</dbReference>
<evidence type="ECO:0000256" key="8">
    <source>
        <dbReference type="ARBA" id="ARBA00023170"/>
    </source>
</evidence>
<dbReference type="AlphaFoldDB" id="A0A814NJ13"/>
<feature type="domain" description="G-protein coupled receptors family 1 profile" evidence="13">
    <location>
        <begin position="71"/>
        <end position="267"/>
    </location>
</feature>